<dbReference type="EMBL" id="JAEMWU010000001">
    <property type="protein sequence ID" value="MBN8205276.1"/>
    <property type="molecule type" value="Genomic_DNA"/>
</dbReference>
<dbReference type="GO" id="GO:0016878">
    <property type="term" value="F:acid-thiol ligase activity"/>
    <property type="evidence" value="ECO:0007669"/>
    <property type="project" value="UniProtKB-ARBA"/>
</dbReference>
<dbReference type="InterPro" id="IPR050237">
    <property type="entry name" value="ATP-dep_AMP-bd_enzyme"/>
</dbReference>
<sequence>MLTLGGVDGGRAATVSDALPGALAGTTPIALGFTPAPDEVVPEGTAVVIATSGSSGIPKRVVLSAAALRASAEATAARIGTGQWMLALPAAYIAGVQVIGRSQLAGYEPVLLEERFAPDAFVRATEGLRTDVDRFTSFVPAQLQTLLDAADDDERVLDALRSYRAILIGGQALPDSVRGRAVDTGVRIVRTYGSSETAGGCVYDGVPLEGVRLAEVDGEIRIAGPHLATGYLGDAALTAATFVSDNDGIRWYRTGDAGTVAEGRLRITGRLDNVIVSGGINVSLDRVERVVRSIRGLEQAVVVGVPDERWGEASVVFAPGADAANRLDDVRERVADEIGRHARPVRIQIMPELPLLASGKPDREALRRLARG</sequence>
<dbReference type="InterPro" id="IPR020845">
    <property type="entry name" value="AMP-binding_CS"/>
</dbReference>
<dbReference type="Pfam" id="PF00501">
    <property type="entry name" value="AMP-binding"/>
    <property type="match status" value="1"/>
</dbReference>
<evidence type="ECO:0000313" key="3">
    <source>
        <dbReference type="EMBL" id="MBN8205276.1"/>
    </source>
</evidence>
<dbReference type="RefSeq" id="WP_206822870.1">
    <property type="nucleotide sequence ID" value="NZ_JAEMWU010000001.1"/>
</dbReference>
<proteinExistence type="predicted"/>
<feature type="domain" description="AMP-binding enzyme C-terminal" evidence="2">
    <location>
        <begin position="287"/>
        <end position="360"/>
    </location>
</feature>
<dbReference type="PANTHER" id="PTHR43767:SF1">
    <property type="entry name" value="NONRIBOSOMAL PEPTIDE SYNTHASE PES1 (EUROFUNG)-RELATED"/>
    <property type="match status" value="1"/>
</dbReference>
<gene>
    <name evidence="3" type="ORF">JF543_04810</name>
</gene>
<organism evidence="3 4">
    <name type="scientific">Microbacterium esteraromaticum</name>
    <dbReference type="NCBI Taxonomy" id="57043"/>
    <lineage>
        <taxon>Bacteria</taxon>
        <taxon>Bacillati</taxon>
        <taxon>Actinomycetota</taxon>
        <taxon>Actinomycetes</taxon>
        <taxon>Micrococcales</taxon>
        <taxon>Microbacteriaceae</taxon>
        <taxon>Microbacterium</taxon>
    </lineage>
</organism>
<dbReference type="InterPro" id="IPR045851">
    <property type="entry name" value="AMP-bd_C_sf"/>
</dbReference>
<dbReference type="InterPro" id="IPR000873">
    <property type="entry name" value="AMP-dep_synth/lig_dom"/>
</dbReference>
<dbReference type="AlphaFoldDB" id="A0A939DUP9"/>
<feature type="domain" description="AMP-dependent synthetase/ligase" evidence="1">
    <location>
        <begin position="34"/>
        <end position="231"/>
    </location>
</feature>
<comment type="caution">
    <text evidence="3">The sequence shown here is derived from an EMBL/GenBank/DDBJ whole genome shotgun (WGS) entry which is preliminary data.</text>
</comment>
<dbReference type="Gene3D" id="3.40.50.12780">
    <property type="entry name" value="N-terminal domain of ligase-like"/>
    <property type="match status" value="1"/>
</dbReference>
<evidence type="ECO:0000259" key="2">
    <source>
        <dbReference type="Pfam" id="PF13193"/>
    </source>
</evidence>
<dbReference type="Proteomes" id="UP000664385">
    <property type="component" value="Unassembled WGS sequence"/>
</dbReference>
<evidence type="ECO:0000313" key="4">
    <source>
        <dbReference type="Proteomes" id="UP000664385"/>
    </source>
</evidence>
<reference evidence="3" key="1">
    <citation type="submission" date="2020-12" db="EMBL/GenBank/DDBJ databases">
        <title>PHA producing bacteria isolated from mangrove.</title>
        <authorList>
            <person name="Zheng W."/>
            <person name="Yu S."/>
            <person name="Huang Y."/>
        </authorList>
    </citation>
    <scope>NUCLEOTIDE SEQUENCE</scope>
    <source>
        <strain evidence="3">GN8-5</strain>
    </source>
</reference>
<dbReference type="InterPro" id="IPR042099">
    <property type="entry name" value="ANL_N_sf"/>
</dbReference>
<evidence type="ECO:0000259" key="1">
    <source>
        <dbReference type="Pfam" id="PF00501"/>
    </source>
</evidence>
<name>A0A939DUP9_9MICO</name>
<dbReference type="Pfam" id="PF13193">
    <property type="entry name" value="AMP-binding_C"/>
    <property type="match status" value="1"/>
</dbReference>
<protein>
    <submittedName>
        <fullName evidence="3">AMP-binding protein</fullName>
    </submittedName>
</protein>
<dbReference type="Gene3D" id="3.30.300.30">
    <property type="match status" value="1"/>
</dbReference>
<dbReference type="PROSITE" id="PS00455">
    <property type="entry name" value="AMP_BINDING"/>
    <property type="match status" value="1"/>
</dbReference>
<dbReference type="SUPFAM" id="SSF56801">
    <property type="entry name" value="Acetyl-CoA synthetase-like"/>
    <property type="match status" value="1"/>
</dbReference>
<dbReference type="InterPro" id="IPR025110">
    <property type="entry name" value="AMP-bd_C"/>
</dbReference>
<accession>A0A939DUP9</accession>
<dbReference type="PANTHER" id="PTHR43767">
    <property type="entry name" value="LONG-CHAIN-FATTY-ACID--COA LIGASE"/>
    <property type="match status" value="1"/>
</dbReference>